<dbReference type="Pfam" id="PF08245">
    <property type="entry name" value="Mur_ligase_M"/>
    <property type="match status" value="1"/>
</dbReference>
<dbReference type="PANTHER" id="PTHR43692">
    <property type="entry name" value="UDP-N-ACETYLMURAMOYLALANINE--D-GLUTAMATE LIGASE"/>
    <property type="match status" value="1"/>
</dbReference>
<keyword evidence="4 5" id="KW-0961">Cell wall biogenesis/degradation</keyword>
<proteinExistence type="inferred from homology"/>
<dbReference type="GO" id="GO:0071555">
    <property type="term" value="P:cell wall organization"/>
    <property type="evidence" value="ECO:0007669"/>
    <property type="project" value="UniProtKB-KW"/>
</dbReference>
<reference evidence="8" key="1">
    <citation type="submission" date="2019-06" db="EMBL/GenBank/DDBJ databases">
        <title>Complete genome sequence of Methylogaea oryzae strain JCM16910.</title>
        <authorList>
            <person name="Asakawa S."/>
        </authorList>
    </citation>
    <scope>NUCLEOTIDE SEQUENCE</scope>
    <source>
        <strain evidence="8">E10</strain>
    </source>
</reference>
<keyword evidence="1 4" id="KW-0436">Ligase</keyword>
<dbReference type="GO" id="GO:0005524">
    <property type="term" value="F:ATP binding"/>
    <property type="evidence" value="ECO:0007669"/>
    <property type="project" value="UniProtKB-UniRule"/>
</dbReference>
<dbReference type="NCBIfam" id="TIGR01087">
    <property type="entry name" value="murD"/>
    <property type="match status" value="1"/>
</dbReference>
<feature type="binding site" evidence="4">
    <location>
        <begin position="106"/>
        <end position="112"/>
    </location>
    <ligand>
        <name>ATP</name>
        <dbReference type="ChEBI" id="CHEBI:30616"/>
    </ligand>
</feature>
<dbReference type="HAMAP" id="MF_00639">
    <property type="entry name" value="MurD"/>
    <property type="match status" value="1"/>
</dbReference>
<dbReference type="GO" id="GO:0009252">
    <property type="term" value="P:peptidoglycan biosynthetic process"/>
    <property type="evidence" value="ECO:0007669"/>
    <property type="project" value="UniProtKB-UniRule"/>
</dbReference>
<comment type="similarity">
    <text evidence="4">Belongs to the MurCDEF family.</text>
</comment>
<dbReference type="KEGG" id="moz:MoryE10_28490"/>
<dbReference type="GO" id="GO:0051301">
    <property type="term" value="P:cell division"/>
    <property type="evidence" value="ECO:0007669"/>
    <property type="project" value="UniProtKB-KW"/>
</dbReference>
<comment type="subcellular location">
    <subcellularLocation>
        <location evidence="4 5">Cytoplasm</location>
    </subcellularLocation>
</comment>
<dbReference type="Pfam" id="PF21799">
    <property type="entry name" value="MurD-like_N"/>
    <property type="match status" value="1"/>
</dbReference>
<dbReference type="EMBL" id="AP019782">
    <property type="protein sequence ID" value="BBL72243.1"/>
    <property type="molecule type" value="Genomic_DNA"/>
</dbReference>
<evidence type="ECO:0000259" key="6">
    <source>
        <dbReference type="Pfam" id="PF02875"/>
    </source>
</evidence>
<dbReference type="EC" id="6.3.2.9" evidence="4 5"/>
<comment type="function">
    <text evidence="4 5">Cell wall formation. Catalyzes the addition of glutamate to the nucleotide precursor UDP-N-acetylmuramoyl-L-alanine (UMA).</text>
</comment>
<dbReference type="UniPathway" id="UPA00219"/>
<dbReference type="PANTHER" id="PTHR43692:SF1">
    <property type="entry name" value="UDP-N-ACETYLMURAMOYLALANINE--D-GLUTAMATE LIGASE"/>
    <property type="match status" value="1"/>
</dbReference>
<dbReference type="Pfam" id="PF02875">
    <property type="entry name" value="Mur_ligase_C"/>
    <property type="match status" value="1"/>
</dbReference>
<evidence type="ECO:0000256" key="5">
    <source>
        <dbReference type="RuleBase" id="RU003664"/>
    </source>
</evidence>
<dbReference type="AlphaFoldDB" id="A0A8D4VQK6"/>
<keyword evidence="4" id="KW-0963">Cytoplasm</keyword>
<keyword evidence="4 5" id="KW-0573">Peptidoglycan synthesis</keyword>
<comment type="catalytic activity">
    <reaction evidence="4 5">
        <text>UDP-N-acetyl-alpha-D-muramoyl-L-alanine + D-glutamate + ATP = UDP-N-acetyl-alpha-D-muramoyl-L-alanyl-D-glutamate + ADP + phosphate + H(+)</text>
        <dbReference type="Rhea" id="RHEA:16429"/>
        <dbReference type="ChEBI" id="CHEBI:15378"/>
        <dbReference type="ChEBI" id="CHEBI:29986"/>
        <dbReference type="ChEBI" id="CHEBI:30616"/>
        <dbReference type="ChEBI" id="CHEBI:43474"/>
        <dbReference type="ChEBI" id="CHEBI:83898"/>
        <dbReference type="ChEBI" id="CHEBI:83900"/>
        <dbReference type="ChEBI" id="CHEBI:456216"/>
        <dbReference type="EC" id="6.3.2.9"/>
    </reaction>
</comment>
<feature type="domain" description="Mur ligase central" evidence="7">
    <location>
        <begin position="104"/>
        <end position="275"/>
    </location>
</feature>
<keyword evidence="2 4" id="KW-0547">Nucleotide-binding</keyword>
<comment type="pathway">
    <text evidence="4 5">Cell wall biogenesis; peptidoglycan biosynthesis.</text>
</comment>
<dbReference type="InterPro" id="IPR004101">
    <property type="entry name" value="Mur_ligase_C"/>
</dbReference>
<protein>
    <recommendedName>
        <fullName evidence="4 5">UDP-N-acetylmuramoylalanine--D-glutamate ligase</fullName>
        <ecNumber evidence="4 5">6.3.2.9</ecNumber>
    </recommendedName>
    <alternativeName>
        <fullName evidence="4">D-glutamic acid-adding enzyme</fullName>
    </alternativeName>
    <alternativeName>
        <fullName evidence="4">UDP-N-acetylmuramoyl-L-alanyl-D-glutamate synthetase</fullName>
    </alternativeName>
</protein>
<evidence type="ECO:0000256" key="4">
    <source>
        <dbReference type="HAMAP-Rule" id="MF_00639"/>
    </source>
</evidence>
<evidence type="ECO:0000256" key="3">
    <source>
        <dbReference type="ARBA" id="ARBA00022840"/>
    </source>
</evidence>
<dbReference type="Proteomes" id="UP000824988">
    <property type="component" value="Chromosome"/>
</dbReference>
<dbReference type="InterPro" id="IPR013221">
    <property type="entry name" value="Mur_ligase_cen"/>
</dbReference>
<sequence length="435" mass="45773">MVVGLGKTGLSVAKFLAGQNIPFAVVDSRERPPALAELREHCPDAAVFLGGFDQPAMAVATHLVVSPGVALDEPAIQRAKAAGARLLGDMDLFACMARAPVVGITGSNGKSTVTTLVGAMAQKAGVKVKVGGNLGTPVLELLDADAELYVLELSSFQLETTELLQFAAATVLNISPDHMDRYPDLAAYAGSKQRIFRGNGVMVLNADDPWVCEMREMGRRFFYYGLDAGHSPDYGMRDMGGESWLTVKGEPLLRTGEILLKGRHNLSNALAALALGDAVGLSRAGMVEALRSFRGLDHRMQFVAEIGGVAWINDSKATNIGACIAALQGLTGKAVLVAGGDGKGADFSPLADVAAEKVRGAVLMGQDADKLQAVLQPVVPTVRVADMKGAVAAARDMAQRGDTVLLSPACASWDQYTDYAHRGRTFAAAVQELRP</sequence>
<dbReference type="InterPro" id="IPR005762">
    <property type="entry name" value="MurD"/>
</dbReference>
<evidence type="ECO:0000313" key="9">
    <source>
        <dbReference type="Proteomes" id="UP000824988"/>
    </source>
</evidence>
<keyword evidence="3 4" id="KW-0067">ATP-binding</keyword>
<evidence type="ECO:0000313" key="8">
    <source>
        <dbReference type="EMBL" id="BBL72243.1"/>
    </source>
</evidence>
<dbReference type="GO" id="GO:0008764">
    <property type="term" value="F:UDP-N-acetylmuramoylalanine-D-glutamate ligase activity"/>
    <property type="evidence" value="ECO:0007669"/>
    <property type="project" value="UniProtKB-UniRule"/>
</dbReference>
<keyword evidence="4 5" id="KW-0133">Cell shape</keyword>
<accession>A0A8D4VQK6</accession>
<keyword evidence="4 5" id="KW-0132">Cell division</keyword>
<name>A0A8D4VQK6_9GAMM</name>
<evidence type="ECO:0000256" key="2">
    <source>
        <dbReference type="ARBA" id="ARBA00022741"/>
    </source>
</evidence>
<gene>
    <name evidence="4 8" type="primary">murD</name>
    <name evidence="8" type="ORF">MoryE10_28490</name>
</gene>
<keyword evidence="9" id="KW-1185">Reference proteome</keyword>
<dbReference type="GO" id="GO:0008360">
    <property type="term" value="P:regulation of cell shape"/>
    <property type="evidence" value="ECO:0007669"/>
    <property type="project" value="UniProtKB-KW"/>
</dbReference>
<evidence type="ECO:0000256" key="1">
    <source>
        <dbReference type="ARBA" id="ARBA00022598"/>
    </source>
</evidence>
<organism evidence="8 9">
    <name type="scientific">Methylogaea oryzae</name>
    <dbReference type="NCBI Taxonomy" id="1295382"/>
    <lineage>
        <taxon>Bacteria</taxon>
        <taxon>Pseudomonadati</taxon>
        <taxon>Pseudomonadota</taxon>
        <taxon>Gammaproteobacteria</taxon>
        <taxon>Methylococcales</taxon>
        <taxon>Methylococcaceae</taxon>
        <taxon>Methylogaea</taxon>
    </lineage>
</organism>
<dbReference type="GO" id="GO:0005737">
    <property type="term" value="C:cytoplasm"/>
    <property type="evidence" value="ECO:0007669"/>
    <property type="project" value="UniProtKB-SubCell"/>
</dbReference>
<feature type="domain" description="Mur ligase C-terminal" evidence="6">
    <location>
        <begin position="298"/>
        <end position="410"/>
    </location>
</feature>
<keyword evidence="4 5" id="KW-0131">Cell cycle</keyword>
<evidence type="ECO:0000259" key="7">
    <source>
        <dbReference type="Pfam" id="PF08245"/>
    </source>
</evidence>